<dbReference type="PANTHER" id="PTHR42693">
    <property type="entry name" value="ARYLSULFATASE FAMILY MEMBER"/>
    <property type="match status" value="1"/>
</dbReference>
<keyword evidence="2" id="KW-0479">Metal-binding</keyword>
<dbReference type="CDD" id="cd16022">
    <property type="entry name" value="sulfatase_like"/>
    <property type="match status" value="1"/>
</dbReference>
<protein>
    <submittedName>
        <fullName evidence="6">Arylsulfatase</fullName>
    </submittedName>
</protein>
<dbReference type="Pfam" id="PF00884">
    <property type="entry name" value="Sulfatase"/>
    <property type="match status" value="1"/>
</dbReference>
<name>K6D310_9BACI</name>
<keyword evidence="4" id="KW-0106">Calcium</keyword>
<dbReference type="eggNOG" id="COG3119">
    <property type="taxonomic scope" value="Bacteria"/>
</dbReference>
<dbReference type="STRING" id="1117379.BABA_25211"/>
<sequence>MVKNNQPNIVMISCDHLRADLMGCAGNEVIQTPHIDLLAKKGVRFTQAYSTTPVCVPARATVMTGMDGHSLDLTEYREGVELPVIETLPQQLSDAGYQTMVIGKMHTYPERRRYGFHEMILWEEGRPFGAPYGENRGYGDYEQWLAEQGYPGMAFGHGMSINGYTTTPWHLPDHLHPTEWIGYETCKQIKRRDWTSPLFLWASFTAPHPPLVPLQKDLYMYDRDEMPRPVMGEWAENHPLFHQLGLSFGETMTDKQIDLAYRAYFAMVTQVDRQINRIIGTLRNEGILENTWFIFTSDHGDNLGDHQLWQKTNFLKGSCNIPLIITPPLVGFGEQSNELLHSDWLPGRVNDSVVGLEDILPTCCEIGGAEIPGHIDGQSLIPLVNNSASSVRNVILGEYGSLGKRSLMVTDGKQKYIWYEEDGFELLFDIQKDPNEITNLVTMQPEMRNGWKEKLIDILSTRKHDPAIFNHNLRASSSELELSSLEKEKRKNAYPFFHPMGLH</sequence>
<dbReference type="GO" id="GO:0046872">
    <property type="term" value="F:metal ion binding"/>
    <property type="evidence" value="ECO:0007669"/>
    <property type="project" value="UniProtKB-KW"/>
</dbReference>
<proteinExistence type="inferred from homology"/>
<evidence type="ECO:0000256" key="2">
    <source>
        <dbReference type="ARBA" id="ARBA00022723"/>
    </source>
</evidence>
<comment type="caution">
    <text evidence="6">The sequence shown here is derived from an EMBL/GenBank/DDBJ whole genome shotgun (WGS) entry which is preliminary data.</text>
</comment>
<evidence type="ECO:0000313" key="7">
    <source>
        <dbReference type="Proteomes" id="UP000006316"/>
    </source>
</evidence>
<dbReference type="InterPro" id="IPR050738">
    <property type="entry name" value="Sulfatase"/>
</dbReference>
<dbReference type="GO" id="GO:0004065">
    <property type="term" value="F:arylsulfatase activity"/>
    <property type="evidence" value="ECO:0007669"/>
    <property type="project" value="TreeGrafter"/>
</dbReference>
<dbReference type="EMBL" id="AJLS01000183">
    <property type="protein sequence ID" value="EKN62624.1"/>
    <property type="molecule type" value="Genomic_DNA"/>
</dbReference>
<dbReference type="AlphaFoldDB" id="K6D310"/>
<dbReference type="SUPFAM" id="SSF53649">
    <property type="entry name" value="Alkaline phosphatase-like"/>
    <property type="match status" value="1"/>
</dbReference>
<dbReference type="PROSITE" id="PS00149">
    <property type="entry name" value="SULFATASE_2"/>
    <property type="match status" value="1"/>
</dbReference>
<dbReference type="Gene3D" id="3.40.720.10">
    <property type="entry name" value="Alkaline Phosphatase, subunit A"/>
    <property type="match status" value="1"/>
</dbReference>
<dbReference type="Proteomes" id="UP000006316">
    <property type="component" value="Unassembled WGS sequence"/>
</dbReference>
<evidence type="ECO:0000259" key="5">
    <source>
        <dbReference type="Pfam" id="PF00884"/>
    </source>
</evidence>
<gene>
    <name evidence="6" type="ORF">BABA_25211</name>
</gene>
<dbReference type="PANTHER" id="PTHR42693:SF53">
    <property type="entry name" value="ENDO-4-O-SULFATASE"/>
    <property type="match status" value="1"/>
</dbReference>
<keyword evidence="3" id="KW-0378">Hydrolase</keyword>
<keyword evidence="7" id="KW-1185">Reference proteome</keyword>
<comment type="similarity">
    <text evidence="1">Belongs to the sulfatase family.</text>
</comment>
<evidence type="ECO:0000313" key="6">
    <source>
        <dbReference type="EMBL" id="EKN62624.1"/>
    </source>
</evidence>
<feature type="domain" description="Sulfatase N-terminal" evidence="5">
    <location>
        <begin position="7"/>
        <end position="361"/>
    </location>
</feature>
<dbReference type="InterPro" id="IPR000917">
    <property type="entry name" value="Sulfatase_N"/>
</dbReference>
<accession>K6D310</accession>
<dbReference type="InterPro" id="IPR024607">
    <property type="entry name" value="Sulfatase_CS"/>
</dbReference>
<evidence type="ECO:0000256" key="1">
    <source>
        <dbReference type="ARBA" id="ARBA00008779"/>
    </source>
</evidence>
<dbReference type="PATRIC" id="fig|1117379.3.peg.5221"/>
<dbReference type="InterPro" id="IPR017850">
    <property type="entry name" value="Alkaline_phosphatase_core_sf"/>
</dbReference>
<evidence type="ECO:0000256" key="3">
    <source>
        <dbReference type="ARBA" id="ARBA00022801"/>
    </source>
</evidence>
<evidence type="ECO:0000256" key="4">
    <source>
        <dbReference type="ARBA" id="ARBA00022837"/>
    </source>
</evidence>
<reference evidence="6 7" key="1">
    <citation type="journal article" date="2012" name="Front. Microbiol.">
        <title>Redundancy and modularity in membrane-associated dissimilatory nitrate reduction in Bacillus.</title>
        <authorList>
            <person name="Heylen K."/>
            <person name="Keltjens J."/>
        </authorList>
    </citation>
    <scope>NUCLEOTIDE SEQUENCE [LARGE SCALE GENOMIC DNA]</scope>
    <source>
        <strain evidence="7">LMG 21833T</strain>
    </source>
</reference>
<organism evidence="6 7">
    <name type="scientific">Neobacillus bataviensis LMG 21833</name>
    <dbReference type="NCBI Taxonomy" id="1117379"/>
    <lineage>
        <taxon>Bacteria</taxon>
        <taxon>Bacillati</taxon>
        <taxon>Bacillota</taxon>
        <taxon>Bacilli</taxon>
        <taxon>Bacillales</taxon>
        <taxon>Bacillaceae</taxon>
        <taxon>Neobacillus</taxon>
    </lineage>
</organism>